<feature type="region of interest" description="Disordered" evidence="1">
    <location>
        <begin position="1"/>
        <end position="59"/>
    </location>
</feature>
<organism evidence="2 3">
    <name type="scientific">Coccomyxa subellipsoidea</name>
    <dbReference type="NCBI Taxonomy" id="248742"/>
    <lineage>
        <taxon>Eukaryota</taxon>
        <taxon>Viridiplantae</taxon>
        <taxon>Chlorophyta</taxon>
        <taxon>core chlorophytes</taxon>
        <taxon>Trebouxiophyceae</taxon>
        <taxon>Trebouxiophyceae incertae sedis</taxon>
        <taxon>Coccomyxaceae</taxon>
        <taxon>Coccomyxa</taxon>
    </lineage>
</organism>
<accession>A0ABR2YHM8</accession>
<reference evidence="2 3" key="1">
    <citation type="journal article" date="2024" name="Nat. Commun.">
        <title>Phylogenomics reveals the evolutionary origins of lichenization in chlorophyte algae.</title>
        <authorList>
            <person name="Puginier C."/>
            <person name="Libourel C."/>
            <person name="Otte J."/>
            <person name="Skaloud P."/>
            <person name="Haon M."/>
            <person name="Grisel S."/>
            <person name="Petersen M."/>
            <person name="Berrin J.G."/>
            <person name="Delaux P.M."/>
            <person name="Dal Grande F."/>
            <person name="Keller J."/>
        </authorList>
    </citation>
    <scope>NUCLEOTIDE SEQUENCE [LARGE SCALE GENOMIC DNA]</scope>
    <source>
        <strain evidence="2 3">SAG 216-7</strain>
    </source>
</reference>
<dbReference type="Proteomes" id="UP001491310">
    <property type="component" value="Unassembled WGS sequence"/>
</dbReference>
<keyword evidence="3" id="KW-1185">Reference proteome</keyword>
<feature type="compositionally biased region" description="Basic and acidic residues" evidence="1">
    <location>
        <begin position="1"/>
        <end position="14"/>
    </location>
</feature>
<dbReference type="InterPro" id="IPR036609">
    <property type="entry name" value="LCCL_sf"/>
</dbReference>
<feature type="compositionally biased region" description="Basic and acidic residues" evidence="1">
    <location>
        <begin position="24"/>
        <end position="44"/>
    </location>
</feature>
<evidence type="ECO:0000313" key="2">
    <source>
        <dbReference type="EMBL" id="KAK9905637.1"/>
    </source>
</evidence>
<feature type="compositionally biased region" description="Basic residues" evidence="1">
    <location>
        <begin position="45"/>
        <end position="58"/>
    </location>
</feature>
<proteinExistence type="predicted"/>
<dbReference type="EMBL" id="JALJOT010000011">
    <property type="protein sequence ID" value="KAK9905637.1"/>
    <property type="molecule type" value="Genomic_DNA"/>
</dbReference>
<protein>
    <submittedName>
        <fullName evidence="2">Uncharacterized protein</fullName>
    </submittedName>
</protein>
<dbReference type="InterPro" id="IPR013951">
    <property type="entry name" value="Rxt3"/>
</dbReference>
<comment type="caution">
    <text evidence="2">The sequence shown here is derived from an EMBL/GenBank/DDBJ whole genome shotgun (WGS) entry which is preliminary data.</text>
</comment>
<dbReference type="Gene3D" id="2.170.130.20">
    <property type="entry name" value="LCCL-like domain"/>
    <property type="match status" value="1"/>
</dbReference>
<name>A0ABR2YHM8_9CHLO</name>
<gene>
    <name evidence="2" type="ORF">WJX75_003638</name>
</gene>
<sequence>MKRAASENSEKDGGGHLTNGVKVPRLEQTEAADAHPSEEDEKNKIMRRSLRPKTLPKRSLRDDEPLPVLLYKEGEPLKDLSKFLVDGEGKYVEVKIPAECMSNANRQVRARQLWGNEVYTQDSDLVAVLMHCGFYNHALSAPPASAAHVRAVVQPLPPQPAYHSRARNSIRSRAWGAAVEGCSYRVEKCTLVSRSGVLTDLEPSPDGAAAVVPTFTPAQYERGMNTRAAASNMERRQRTMTEVTIQYNLCNEPWLKYSMPAVADRGLKPSQWTSARLHKEVIYLETHRNRYELSRVDTPPAATAADTPQKEVFRWARCRRILTQVHMRRVGMPLPEAHLDILEPALAWEDLQWSPTGVSVKGTSYHIVRLHFTRQTRQNGAAETAAIDTAVPMES</sequence>
<evidence type="ECO:0000256" key="1">
    <source>
        <dbReference type="SAM" id="MobiDB-lite"/>
    </source>
</evidence>
<dbReference type="Pfam" id="PF08642">
    <property type="entry name" value="Rxt3"/>
    <property type="match status" value="1"/>
</dbReference>
<evidence type="ECO:0000313" key="3">
    <source>
        <dbReference type="Proteomes" id="UP001491310"/>
    </source>
</evidence>